<dbReference type="InterPro" id="IPR045886">
    <property type="entry name" value="ThiF/MoeB/HesA"/>
</dbReference>
<dbReference type="Gene3D" id="1.10.10.520">
    <property type="entry name" value="Ubiquitin activating enzymes (Uba3). Chain: B, domain 2"/>
    <property type="match status" value="1"/>
</dbReference>
<dbReference type="PANTHER" id="PTHR10953">
    <property type="entry name" value="UBIQUITIN-ACTIVATING ENZYME E1"/>
    <property type="match status" value="1"/>
</dbReference>
<evidence type="ECO:0000256" key="2">
    <source>
        <dbReference type="ARBA" id="ARBA00005673"/>
    </source>
</evidence>
<dbReference type="OrthoDB" id="10255449at2759"/>
<dbReference type="SUPFAM" id="SSF69572">
    <property type="entry name" value="Activating enzymes of the ubiquitin-like proteins"/>
    <property type="match status" value="1"/>
</dbReference>
<dbReference type="GO" id="GO:0016925">
    <property type="term" value="P:protein sumoylation"/>
    <property type="evidence" value="ECO:0007669"/>
    <property type="project" value="UniProtKB-UniPathway"/>
</dbReference>
<dbReference type="Gene3D" id="3.10.290.20">
    <property type="entry name" value="Ubiquitin-like 2 activating enzyme e1b. Chain: B, domain 3"/>
    <property type="match status" value="1"/>
</dbReference>
<protein>
    <submittedName>
        <fullName evidence="12">SMT3/SUMO-activating complex, catalytic component UBA2</fullName>
    </submittedName>
</protein>
<name>A0A0N7LAA7_9BASI</name>
<evidence type="ECO:0000259" key="11">
    <source>
        <dbReference type="Pfam" id="PF10585"/>
    </source>
</evidence>
<dbReference type="UniPathway" id="UPA00886"/>
<feature type="domain" description="THIF-type NAD/FAD binding fold" evidence="10">
    <location>
        <begin position="17"/>
        <end position="439"/>
    </location>
</feature>
<feature type="compositionally biased region" description="Basic and acidic residues" evidence="9">
    <location>
        <begin position="599"/>
        <end position="645"/>
    </location>
</feature>
<dbReference type="EMBL" id="CCYA01000278">
    <property type="protein sequence ID" value="CEH16058.1"/>
    <property type="molecule type" value="Genomic_DNA"/>
</dbReference>
<evidence type="ECO:0000256" key="7">
    <source>
        <dbReference type="ARBA" id="ARBA00022840"/>
    </source>
</evidence>
<evidence type="ECO:0000313" key="13">
    <source>
        <dbReference type="Proteomes" id="UP000054845"/>
    </source>
</evidence>
<dbReference type="GO" id="GO:0031510">
    <property type="term" value="C:SUMO activating enzyme complex"/>
    <property type="evidence" value="ECO:0007669"/>
    <property type="project" value="TreeGrafter"/>
</dbReference>
<dbReference type="InterPro" id="IPR023318">
    <property type="entry name" value="Ub_act_enz_dom_a_sf"/>
</dbReference>
<dbReference type="GO" id="GO:0005737">
    <property type="term" value="C:cytoplasm"/>
    <property type="evidence" value="ECO:0007669"/>
    <property type="project" value="TreeGrafter"/>
</dbReference>
<evidence type="ECO:0000259" key="10">
    <source>
        <dbReference type="Pfam" id="PF00899"/>
    </source>
</evidence>
<evidence type="ECO:0000256" key="4">
    <source>
        <dbReference type="ARBA" id="ARBA00022741"/>
    </source>
</evidence>
<feature type="active site" description="Glycyl thioester intermediate" evidence="8">
    <location>
        <position position="194"/>
    </location>
</feature>
<dbReference type="PROSITE" id="PS00865">
    <property type="entry name" value="UBIQUITIN_ACTIVAT_2"/>
    <property type="match status" value="1"/>
</dbReference>
<dbReference type="GO" id="GO:0046872">
    <property type="term" value="F:metal ion binding"/>
    <property type="evidence" value="ECO:0007669"/>
    <property type="project" value="UniProtKB-KW"/>
</dbReference>
<dbReference type="InterPro" id="IPR033127">
    <property type="entry name" value="UBQ-activ_enz_E1_Cys_AS"/>
</dbReference>
<dbReference type="PANTHER" id="PTHR10953:SF5">
    <property type="entry name" value="SUMO-ACTIVATING ENZYME SUBUNIT 2"/>
    <property type="match status" value="1"/>
</dbReference>
<dbReference type="InterPro" id="IPR000594">
    <property type="entry name" value="ThiF_NAD_FAD-bd"/>
</dbReference>
<evidence type="ECO:0000256" key="9">
    <source>
        <dbReference type="SAM" id="MobiDB-lite"/>
    </source>
</evidence>
<dbReference type="InterPro" id="IPR019572">
    <property type="entry name" value="UBA_E1_SCCH"/>
</dbReference>
<dbReference type="Proteomes" id="UP000054845">
    <property type="component" value="Unassembled WGS sequence"/>
</dbReference>
<feature type="domain" description="Ubiquitin-activating enzyme SCCH" evidence="11">
    <location>
        <begin position="314"/>
        <end position="390"/>
    </location>
</feature>
<comment type="similarity">
    <text evidence="2">Belongs to the ubiquitin-activating E1 family.</text>
</comment>
<dbReference type="Pfam" id="PF00899">
    <property type="entry name" value="ThiF"/>
    <property type="match status" value="1"/>
</dbReference>
<sequence>MSAQASSSAPRHAHARALLGPQDFARVASAKLLVVGAGGIGCELLKNLVLVGFKDIEVIDLDTIDLSNLNRQFLFNKSHIKKSKALIASSVAQTFCPSARIQPHHADILRGGPNGGKDGAKFGAAYYAGFDVVLNALDNLEARRHVNKMCIAAGTPLVESGTAGFLGQVQPIMKGITECYDCVPKETPKSYPVCTIRSTPSTPIHCIVWSKSWLFNQLFGEDDETEDVELDKALAEGENAKEIDNLRAEAREMRDIRSSLLASPEKVRENALRVFNKVFKADVERLLSMEEMWKNRRRPVPIDFESARTAATEAEREQSGLKDQRLLSLRETVELFEQSLGALAQRYARDPSEPLSFDKDDDPSLDFVTSSANLRARVYGIEPRTRFQVKQMAGNIIPAIASTNAIIAGALVLQALHALAGRWDQARLVKKTSLPQFIVGSKTTKPNPACGVCQNVYVPFAADPSRVTLGQVIEEVAKGSRIQGGGLGIQGDLEVYEGNRLLADSDFEDNHSKSLAELSIAVGSIISLVDEEGEKANVNLLIETLDLSSVIEGADPAPWALPPLNKLPDLIDRPIIPEPKPDTEDENDDVAIVDAPLGPERKASGDRKRRADEDLHREASSKRKAAEADGGDQKDGKARRAHDGNSFESAIEL</sequence>
<keyword evidence="3" id="KW-0479">Metal-binding</keyword>
<keyword evidence="7" id="KW-0067">ATP-binding</keyword>
<keyword evidence="5" id="KW-0833">Ubl conjugation pathway</keyword>
<evidence type="ECO:0000256" key="1">
    <source>
        <dbReference type="ARBA" id="ARBA00004718"/>
    </source>
</evidence>
<reference evidence="12 13" key="1">
    <citation type="submission" date="2014-09" db="EMBL/GenBank/DDBJ databases">
        <authorList>
            <person name="Magalhaes I.L.F."/>
            <person name="Oliveira U."/>
            <person name="Santos F.R."/>
            <person name="Vidigal T.H.D.A."/>
            <person name="Brescovit A.D."/>
            <person name="Santos A.J."/>
        </authorList>
    </citation>
    <scope>NUCLEOTIDE SEQUENCE [LARGE SCALE GENOMIC DNA]</scope>
</reference>
<dbReference type="GO" id="GO:0019948">
    <property type="term" value="F:SUMO activating enzyme activity"/>
    <property type="evidence" value="ECO:0007669"/>
    <property type="project" value="TreeGrafter"/>
</dbReference>
<organism evidence="12 13">
    <name type="scientific">Ceraceosorus bombacis</name>
    <dbReference type="NCBI Taxonomy" id="401625"/>
    <lineage>
        <taxon>Eukaryota</taxon>
        <taxon>Fungi</taxon>
        <taxon>Dikarya</taxon>
        <taxon>Basidiomycota</taxon>
        <taxon>Ustilaginomycotina</taxon>
        <taxon>Exobasidiomycetes</taxon>
        <taxon>Ceraceosorales</taxon>
        <taxon>Ceraceosoraceae</taxon>
        <taxon>Ceraceosorus</taxon>
    </lineage>
</organism>
<keyword evidence="13" id="KW-1185">Reference proteome</keyword>
<dbReference type="FunFam" id="3.50.50.80:FF:000002">
    <property type="entry name" value="SUMO-activating enzyme subunit 2"/>
    <property type="match status" value="1"/>
</dbReference>
<proteinExistence type="inferred from homology"/>
<dbReference type="GO" id="GO:0005524">
    <property type="term" value="F:ATP binding"/>
    <property type="evidence" value="ECO:0007669"/>
    <property type="project" value="UniProtKB-KW"/>
</dbReference>
<evidence type="ECO:0000256" key="8">
    <source>
        <dbReference type="PROSITE-ProRule" id="PRU10132"/>
    </source>
</evidence>
<dbReference type="STRING" id="401625.A0A0N7LAA7"/>
<evidence type="ECO:0000256" key="3">
    <source>
        <dbReference type="ARBA" id="ARBA00022723"/>
    </source>
</evidence>
<dbReference type="AlphaFoldDB" id="A0A0N7LAA7"/>
<evidence type="ECO:0000256" key="5">
    <source>
        <dbReference type="ARBA" id="ARBA00022786"/>
    </source>
</evidence>
<dbReference type="FunFam" id="1.10.10.520:FF:000011">
    <property type="entry name" value="Ubiquitin-activating enzyme E1-like"/>
    <property type="match status" value="1"/>
</dbReference>
<keyword evidence="6" id="KW-0862">Zinc</keyword>
<comment type="pathway">
    <text evidence="1">Protein modification; protein sumoylation.</text>
</comment>
<dbReference type="InterPro" id="IPR042449">
    <property type="entry name" value="Ub-E1_IAD_1"/>
</dbReference>
<feature type="region of interest" description="Disordered" evidence="9">
    <location>
        <begin position="572"/>
        <end position="653"/>
    </location>
</feature>
<dbReference type="InterPro" id="IPR035985">
    <property type="entry name" value="Ubiquitin-activating_enz"/>
</dbReference>
<evidence type="ECO:0000313" key="12">
    <source>
        <dbReference type="EMBL" id="CEH16058.1"/>
    </source>
</evidence>
<dbReference type="Pfam" id="PF10585">
    <property type="entry name" value="UBA_E1_SCCH"/>
    <property type="match status" value="1"/>
</dbReference>
<evidence type="ECO:0000256" key="6">
    <source>
        <dbReference type="ARBA" id="ARBA00022833"/>
    </source>
</evidence>
<accession>A0A0N7LAA7</accession>
<keyword evidence="4" id="KW-0547">Nucleotide-binding</keyword>
<dbReference type="Gene3D" id="3.50.50.80">
    <property type="entry name" value="Ubiquitin-activating enzyme E1, inactive adenylation domain, subdomain 1"/>
    <property type="match status" value="1"/>
</dbReference>